<feature type="non-terminal residue" evidence="1">
    <location>
        <position position="1"/>
    </location>
</feature>
<sequence>AQVLRTAGVHMLYRHKWEPKRVFAFCPPLANFAQRIYGYVDKAYIPPEEIQRMEARIRPYVNKVAFPARCGAPAANGSLPCLNRKKLKALPEM</sequence>
<dbReference type="EMBL" id="AJWY01006896">
    <property type="protein sequence ID" value="EKC65575.1"/>
    <property type="molecule type" value="Genomic_DNA"/>
</dbReference>
<protein>
    <submittedName>
        <fullName evidence="1">Uncharacterized protein</fullName>
    </submittedName>
</protein>
<comment type="caution">
    <text evidence="1">The sequence shown here is derived from an EMBL/GenBank/DDBJ whole genome shotgun (WGS) entry which is preliminary data.</text>
</comment>
<name>K1TGY9_9ZZZZ</name>
<gene>
    <name evidence="1" type="ORF">LEA_10251</name>
</gene>
<reference evidence="1" key="1">
    <citation type="journal article" date="2013" name="Environ. Microbiol.">
        <title>Microbiota from the distal guts of lean and obese adolescents exhibit partial functional redundancy besides clear differences in community structure.</title>
        <authorList>
            <person name="Ferrer M."/>
            <person name="Ruiz A."/>
            <person name="Lanza F."/>
            <person name="Haange S.B."/>
            <person name="Oberbach A."/>
            <person name="Till H."/>
            <person name="Bargiela R."/>
            <person name="Campoy C."/>
            <person name="Segura M.T."/>
            <person name="Richter M."/>
            <person name="von Bergen M."/>
            <person name="Seifert J."/>
            <person name="Suarez A."/>
        </authorList>
    </citation>
    <scope>NUCLEOTIDE SEQUENCE</scope>
</reference>
<accession>K1TGY9</accession>
<organism evidence="1">
    <name type="scientific">human gut metagenome</name>
    <dbReference type="NCBI Taxonomy" id="408170"/>
    <lineage>
        <taxon>unclassified sequences</taxon>
        <taxon>metagenomes</taxon>
        <taxon>organismal metagenomes</taxon>
    </lineage>
</organism>
<dbReference type="AlphaFoldDB" id="K1TGY9"/>
<proteinExistence type="predicted"/>
<evidence type="ECO:0000313" key="1">
    <source>
        <dbReference type="EMBL" id="EKC65575.1"/>
    </source>
</evidence>